<dbReference type="PANTHER" id="PTHR46601:SF2">
    <property type="entry name" value="UBIQUITIN-LIKE PROTEASE FAMILY PROFILE DOMAIN-CONTAINING PROTEIN"/>
    <property type="match status" value="1"/>
</dbReference>
<evidence type="ECO:0000313" key="6">
    <source>
        <dbReference type="EMBL" id="CAH3028869.1"/>
    </source>
</evidence>
<evidence type="ECO:0000259" key="5">
    <source>
        <dbReference type="PROSITE" id="PS50600"/>
    </source>
</evidence>
<feature type="domain" description="Ubiquitin-like protease family profile" evidence="5">
    <location>
        <begin position="470"/>
        <end position="636"/>
    </location>
</feature>
<comment type="caution">
    <text evidence="6">The sequence shown here is derived from an EMBL/GenBank/DDBJ whole genome shotgun (WGS) entry which is preliminary data.</text>
</comment>
<organism evidence="6 7">
    <name type="scientific">Porites evermanni</name>
    <dbReference type="NCBI Taxonomy" id="104178"/>
    <lineage>
        <taxon>Eukaryota</taxon>
        <taxon>Metazoa</taxon>
        <taxon>Cnidaria</taxon>
        <taxon>Anthozoa</taxon>
        <taxon>Hexacorallia</taxon>
        <taxon>Scleractinia</taxon>
        <taxon>Fungiina</taxon>
        <taxon>Poritidae</taxon>
        <taxon>Porites</taxon>
    </lineage>
</organism>
<evidence type="ECO:0000256" key="3">
    <source>
        <dbReference type="ARBA" id="ARBA00022801"/>
    </source>
</evidence>
<dbReference type="PANTHER" id="PTHR46601">
    <property type="entry name" value="ULP_PROTEASE DOMAIN-CONTAINING PROTEIN"/>
    <property type="match status" value="1"/>
</dbReference>
<evidence type="ECO:0000313" key="7">
    <source>
        <dbReference type="Proteomes" id="UP001159427"/>
    </source>
</evidence>
<reference evidence="6 7" key="1">
    <citation type="submission" date="2022-05" db="EMBL/GenBank/DDBJ databases">
        <authorList>
            <consortium name="Genoscope - CEA"/>
            <person name="William W."/>
        </authorList>
    </citation>
    <scope>NUCLEOTIDE SEQUENCE [LARGE SCALE GENOMIC DNA]</scope>
</reference>
<feature type="compositionally biased region" description="Basic and acidic residues" evidence="4">
    <location>
        <begin position="385"/>
        <end position="395"/>
    </location>
</feature>
<dbReference type="InterPro" id="IPR003653">
    <property type="entry name" value="Peptidase_C48_C"/>
</dbReference>
<feature type="non-terminal residue" evidence="6">
    <location>
        <position position="1"/>
    </location>
</feature>
<keyword evidence="3" id="KW-0378">Hydrolase</keyword>
<dbReference type="Gene3D" id="3.40.395.10">
    <property type="entry name" value="Adenoviral Proteinase, Chain A"/>
    <property type="match status" value="1"/>
</dbReference>
<feature type="compositionally biased region" description="Acidic residues" evidence="4">
    <location>
        <begin position="365"/>
        <end position="375"/>
    </location>
</feature>
<dbReference type="SUPFAM" id="SSF54001">
    <property type="entry name" value="Cysteine proteinases"/>
    <property type="match status" value="1"/>
</dbReference>
<sequence length="766" mass="85956">LQKRHVLFSLREAHALFLKENPEVKIGLSKFSSLRPLNVLLSFEIPRNVCLCQYHENIKLICDRLKKEIPEFPNYSGDFVENFVCSSDSEACMFGRCAKCPDWLKTFTEEVDLEGPATWYEWKRVETVKEGTIGDAVESLQGKLPSFVEHVFIKRQQSTFFEERLAKLEQVTLSTVAIWTKEAAGVDNVCESHDVVSDEMMHDKKALAMFMFHVVDQFIKKRHQNVKQVYVFSDGPSSQFKNKYIAHFLHTLNKIVPIQWNYFATSHGKGVVDGIGGTVERLVSNAVMTGKSPVVADAQSFYRVASSLTSSVTVSLVSQKEISDTSDLLSLEKCFSEALPLPGISKMHYIEPRNDGKTFCTEAVSSDDDQGEDSDLSSAASCSDEISKKGKHENSEESAGSEGDVEVTNSSKKEVNSNCESGSSTIDVEYGLPPELVTKFNCSVPFTLPPHKTALVAAILDGYVSFNGKGIISPSDLNSLQGGNMVEEDNYLTDFIVDKYFEITQAARANGSKVVLFPWEAFEKSAIKLLFTRTADTLLEQDIILAPCFPITTDHWFLIAVFPQNNLMVALDSLAGDFVKPSLKASMLKMWQVLEKVDINLDVSQWQFAVNKPNDLPQQSNSFDCGVFNSLYARCLVAEGVMLSDEQSISDFRKHMLLELHSQSLIPVSSATYRIEKGSYYAVDYVNNYYVGRALSAPDTRNFAEFKFLHRIRKTNVKRFEWPNHDDIDRVHSSCVFYGPLNSRGHGPFEIVDIEELEAVFKLVSK</sequence>
<proteinExistence type="inferred from homology"/>
<evidence type="ECO:0000256" key="2">
    <source>
        <dbReference type="ARBA" id="ARBA00022670"/>
    </source>
</evidence>
<feature type="region of interest" description="Disordered" evidence="4">
    <location>
        <begin position="360"/>
        <end position="424"/>
    </location>
</feature>
<dbReference type="InterPro" id="IPR038765">
    <property type="entry name" value="Papain-like_cys_pep_sf"/>
</dbReference>
<accession>A0ABN8MHB8</accession>
<evidence type="ECO:0000256" key="1">
    <source>
        <dbReference type="ARBA" id="ARBA00005234"/>
    </source>
</evidence>
<protein>
    <recommendedName>
        <fullName evidence="5">Ubiquitin-like protease family profile domain-containing protein</fullName>
    </recommendedName>
</protein>
<dbReference type="EMBL" id="CALNXI010000538">
    <property type="protein sequence ID" value="CAH3028869.1"/>
    <property type="molecule type" value="Genomic_DNA"/>
</dbReference>
<comment type="similarity">
    <text evidence="1">Belongs to the peptidase C48 family.</text>
</comment>
<keyword evidence="7" id="KW-1185">Reference proteome</keyword>
<dbReference type="Pfam" id="PF02902">
    <property type="entry name" value="Peptidase_C48"/>
    <property type="match status" value="1"/>
</dbReference>
<dbReference type="Proteomes" id="UP001159427">
    <property type="component" value="Unassembled WGS sequence"/>
</dbReference>
<gene>
    <name evidence="6" type="ORF">PEVE_00035005</name>
</gene>
<name>A0ABN8MHB8_9CNID</name>
<evidence type="ECO:0000256" key="4">
    <source>
        <dbReference type="SAM" id="MobiDB-lite"/>
    </source>
</evidence>
<dbReference type="PROSITE" id="PS50600">
    <property type="entry name" value="ULP_PROTEASE"/>
    <property type="match status" value="1"/>
</dbReference>
<keyword evidence="2" id="KW-0645">Protease</keyword>